<reference evidence="2" key="2">
    <citation type="journal article" date="2013" name="Mar. Genomics">
        <title>Expression of sulfatases in Rhodopirellula baltica and the diversity of sulfatases in the genus Rhodopirellula.</title>
        <authorList>
            <person name="Wegner C.E."/>
            <person name="Richter-Heitmann T."/>
            <person name="Klindworth A."/>
            <person name="Klockow C."/>
            <person name="Richter M."/>
            <person name="Achstetter T."/>
            <person name="Glockner F.O."/>
            <person name="Harder J."/>
        </authorList>
    </citation>
    <scope>NUCLEOTIDE SEQUENCE [LARGE SCALE GENOMIC DNA]</scope>
    <source>
        <strain evidence="2">6C</strain>
    </source>
</reference>
<comment type="caution">
    <text evidence="2">The sequence shown here is derived from an EMBL/GenBank/DDBJ whole genome shotgun (WGS) entry which is preliminary data.</text>
</comment>
<protein>
    <submittedName>
        <fullName evidence="2">Uncharacterized protein</fullName>
    </submittedName>
</protein>
<evidence type="ECO:0000313" key="3">
    <source>
        <dbReference type="Proteomes" id="UP000011529"/>
    </source>
</evidence>
<feature type="compositionally biased region" description="Polar residues" evidence="1">
    <location>
        <begin position="1"/>
        <end position="16"/>
    </location>
</feature>
<dbReference type="Proteomes" id="UP000011529">
    <property type="component" value="Unassembled WGS sequence"/>
</dbReference>
<dbReference type="AlphaFoldDB" id="M2B551"/>
<proteinExistence type="predicted"/>
<dbReference type="PATRIC" id="fig|1263867.3.peg.2550"/>
<keyword evidence="3" id="KW-1185">Reference proteome</keyword>
<organism evidence="2 3">
    <name type="scientific">Rhodopirellula europaea 6C</name>
    <dbReference type="NCBI Taxonomy" id="1263867"/>
    <lineage>
        <taxon>Bacteria</taxon>
        <taxon>Pseudomonadati</taxon>
        <taxon>Planctomycetota</taxon>
        <taxon>Planctomycetia</taxon>
        <taxon>Pirellulales</taxon>
        <taxon>Pirellulaceae</taxon>
        <taxon>Rhodopirellula</taxon>
    </lineage>
</organism>
<evidence type="ECO:0000313" key="2">
    <source>
        <dbReference type="EMBL" id="EMB16878.1"/>
    </source>
</evidence>
<accession>M2B551</accession>
<sequence>MKLRSQMTLACQSSFRSGYDEPPSDFGNEPRPNDLSWEREDETPS</sequence>
<dbReference type="EMBL" id="ANMO01000115">
    <property type="protein sequence ID" value="EMB16878.1"/>
    <property type="molecule type" value="Genomic_DNA"/>
</dbReference>
<gene>
    <name evidence="2" type="ORF">RE6C_02390</name>
</gene>
<reference evidence="2" key="1">
    <citation type="submission" date="2012-11" db="EMBL/GenBank/DDBJ databases">
        <title>Permanent draft genomes of Rhodopirellula europaea strain SH398 and 6C.</title>
        <authorList>
            <person name="Richter M."/>
            <person name="Richter-Heitmann T."/>
            <person name="Frank C."/>
            <person name="Harder J."/>
            <person name="Glockner F.O."/>
        </authorList>
    </citation>
    <scope>NUCLEOTIDE SEQUENCE</scope>
    <source>
        <strain evidence="2">6C</strain>
    </source>
</reference>
<feature type="region of interest" description="Disordered" evidence="1">
    <location>
        <begin position="1"/>
        <end position="45"/>
    </location>
</feature>
<evidence type="ECO:0000256" key="1">
    <source>
        <dbReference type="SAM" id="MobiDB-lite"/>
    </source>
</evidence>
<name>M2B551_9BACT</name>